<dbReference type="Gene3D" id="1.20.1070.10">
    <property type="entry name" value="Rhodopsin 7-helix transmembrane proteins"/>
    <property type="match status" value="1"/>
</dbReference>
<dbReference type="PRINTS" id="PR00237">
    <property type="entry name" value="GPCRRHODOPSN"/>
</dbReference>
<evidence type="ECO:0000259" key="6">
    <source>
        <dbReference type="PROSITE" id="PS50262"/>
    </source>
</evidence>
<dbReference type="InterPro" id="IPR017452">
    <property type="entry name" value="GPCR_Rhodpsn_7TM"/>
</dbReference>
<evidence type="ECO:0000313" key="8">
    <source>
        <dbReference type="Proteomes" id="UP001497497"/>
    </source>
</evidence>
<feature type="transmembrane region" description="Helical" evidence="5">
    <location>
        <begin position="176"/>
        <end position="195"/>
    </location>
</feature>
<evidence type="ECO:0000256" key="1">
    <source>
        <dbReference type="ARBA" id="ARBA00004370"/>
    </source>
</evidence>
<dbReference type="InterPro" id="IPR052954">
    <property type="entry name" value="GPCR-Ligand_Int"/>
</dbReference>
<dbReference type="InterPro" id="IPR000276">
    <property type="entry name" value="GPCR_Rhodpsn"/>
</dbReference>
<keyword evidence="3 5" id="KW-1133">Transmembrane helix</keyword>
<name>A0AAV2ICK0_LYMST</name>
<keyword evidence="2 5" id="KW-0812">Transmembrane</keyword>
<dbReference type="EMBL" id="CAXITT010000574">
    <property type="protein sequence ID" value="CAL1543770.1"/>
    <property type="molecule type" value="Genomic_DNA"/>
</dbReference>
<proteinExistence type="predicted"/>
<gene>
    <name evidence="7" type="ORF">GSLYS_00017283001</name>
</gene>
<keyword evidence="4 5" id="KW-0472">Membrane</keyword>
<feature type="transmembrane region" description="Helical" evidence="5">
    <location>
        <begin position="55"/>
        <end position="74"/>
    </location>
</feature>
<feature type="non-terminal residue" evidence="7">
    <location>
        <position position="328"/>
    </location>
</feature>
<organism evidence="7 8">
    <name type="scientific">Lymnaea stagnalis</name>
    <name type="common">Great pond snail</name>
    <name type="synonym">Helix stagnalis</name>
    <dbReference type="NCBI Taxonomy" id="6523"/>
    <lineage>
        <taxon>Eukaryota</taxon>
        <taxon>Metazoa</taxon>
        <taxon>Spiralia</taxon>
        <taxon>Lophotrochozoa</taxon>
        <taxon>Mollusca</taxon>
        <taxon>Gastropoda</taxon>
        <taxon>Heterobranchia</taxon>
        <taxon>Euthyneura</taxon>
        <taxon>Panpulmonata</taxon>
        <taxon>Hygrophila</taxon>
        <taxon>Lymnaeoidea</taxon>
        <taxon>Lymnaeidae</taxon>
        <taxon>Lymnaea</taxon>
    </lineage>
</organism>
<feature type="domain" description="G-protein coupled receptors family 1 profile" evidence="6">
    <location>
        <begin position="36"/>
        <end position="310"/>
    </location>
</feature>
<feature type="transmembrane region" description="Helical" evidence="5">
    <location>
        <begin position="201"/>
        <end position="218"/>
    </location>
</feature>
<protein>
    <recommendedName>
        <fullName evidence="6">G-protein coupled receptors family 1 profile domain-containing protein</fullName>
    </recommendedName>
</protein>
<feature type="transmembrane region" description="Helical" evidence="5">
    <location>
        <begin position="143"/>
        <end position="164"/>
    </location>
</feature>
<accession>A0AAV2ICK0</accession>
<comment type="caution">
    <text evidence="7">The sequence shown here is derived from an EMBL/GenBank/DDBJ whole genome shotgun (WGS) entry which is preliminary data.</text>
</comment>
<dbReference type="PANTHER" id="PTHR46641:SF2">
    <property type="entry name" value="FMRFAMIDE RECEPTOR"/>
    <property type="match status" value="1"/>
</dbReference>
<dbReference type="Pfam" id="PF10324">
    <property type="entry name" value="7TM_GPCR_Srw"/>
    <property type="match status" value="1"/>
</dbReference>
<feature type="transmembrane region" description="Helical" evidence="5">
    <location>
        <begin position="20"/>
        <end position="43"/>
    </location>
</feature>
<evidence type="ECO:0000313" key="7">
    <source>
        <dbReference type="EMBL" id="CAL1543770.1"/>
    </source>
</evidence>
<dbReference type="PANTHER" id="PTHR46641">
    <property type="entry name" value="FMRFAMIDE RECEPTOR-RELATED"/>
    <property type="match status" value="1"/>
</dbReference>
<sequence>MNTRHTSLISGDVLQLLNFINQATLGTCLACIGVIGNLINLIVFFKQGVSESINISLVALTVSDLGSLLTVQWINLLCNPAFTSSGVPIVRTDIFFLTAGTPHGLFARVTSWVTAYITIERCLCVVIPLKVKFVVSPKLTLRVMLVIYVVMMLTLLPTYATVYMTWNWYPDVNRTLLGLTLAGGSDVTIFVTYALSASTQITSFLIVVIFTLILITNIRRNSKWRLSSVVFSLDSANEHSKKRDSKTLKMVTMMAAIYIVCFSPMMMMYIAISSVSGFSANGPYQNDYFAAWSFADLLDSLNSSASFFVYYVMSTKYRKTFKEFFRRR</sequence>
<evidence type="ECO:0000256" key="5">
    <source>
        <dbReference type="SAM" id="Phobius"/>
    </source>
</evidence>
<dbReference type="SUPFAM" id="SSF81321">
    <property type="entry name" value="Family A G protein-coupled receptor-like"/>
    <property type="match status" value="1"/>
</dbReference>
<reference evidence="7 8" key="1">
    <citation type="submission" date="2024-04" db="EMBL/GenBank/DDBJ databases">
        <authorList>
            <consortium name="Genoscope - CEA"/>
            <person name="William W."/>
        </authorList>
    </citation>
    <scope>NUCLEOTIDE SEQUENCE [LARGE SCALE GENOMIC DNA]</scope>
</reference>
<feature type="transmembrane region" description="Helical" evidence="5">
    <location>
        <begin position="250"/>
        <end position="272"/>
    </location>
</feature>
<evidence type="ECO:0000256" key="3">
    <source>
        <dbReference type="ARBA" id="ARBA00022989"/>
    </source>
</evidence>
<feature type="transmembrane region" description="Helical" evidence="5">
    <location>
        <begin position="292"/>
        <end position="313"/>
    </location>
</feature>
<dbReference type="AlphaFoldDB" id="A0AAV2ICK0"/>
<dbReference type="GO" id="GO:0016020">
    <property type="term" value="C:membrane"/>
    <property type="evidence" value="ECO:0007669"/>
    <property type="project" value="UniProtKB-SubCell"/>
</dbReference>
<comment type="subcellular location">
    <subcellularLocation>
        <location evidence="1">Membrane</location>
    </subcellularLocation>
</comment>
<evidence type="ECO:0000256" key="2">
    <source>
        <dbReference type="ARBA" id="ARBA00022692"/>
    </source>
</evidence>
<keyword evidence="8" id="KW-1185">Reference proteome</keyword>
<dbReference type="GO" id="GO:0008528">
    <property type="term" value="F:G protein-coupled peptide receptor activity"/>
    <property type="evidence" value="ECO:0007669"/>
    <property type="project" value="InterPro"/>
</dbReference>
<evidence type="ECO:0000256" key="4">
    <source>
        <dbReference type="ARBA" id="ARBA00023136"/>
    </source>
</evidence>
<dbReference type="PROSITE" id="PS50262">
    <property type="entry name" value="G_PROTEIN_RECEP_F1_2"/>
    <property type="match status" value="1"/>
</dbReference>
<dbReference type="InterPro" id="IPR019427">
    <property type="entry name" value="7TM_GPCR_serpentine_rcpt_Srw"/>
</dbReference>
<dbReference type="Proteomes" id="UP001497497">
    <property type="component" value="Unassembled WGS sequence"/>
</dbReference>